<sequence length="107" mass="12110">MDDENAIQSVYKTYAMDRTQWNSEYANAYIKMASTFAKFVDDVDPTKTRFFMDGTECPRGYVVNPMYKNCGSYATKKLSCMTWTGSALPPHSPPLPPPLPLPLFILL</sequence>
<dbReference type="EMBL" id="HBFM01012026">
    <property type="protein sequence ID" value="CAD8771159.1"/>
    <property type="molecule type" value="Transcribed_RNA"/>
</dbReference>
<organism evidence="1">
    <name type="scientific">Polytomella parva</name>
    <dbReference type="NCBI Taxonomy" id="51329"/>
    <lineage>
        <taxon>Eukaryota</taxon>
        <taxon>Viridiplantae</taxon>
        <taxon>Chlorophyta</taxon>
        <taxon>core chlorophytes</taxon>
        <taxon>Chlorophyceae</taxon>
        <taxon>CS clade</taxon>
        <taxon>Chlamydomonadales</taxon>
        <taxon>Chlamydomonadaceae</taxon>
        <taxon>Polytomella</taxon>
    </lineage>
</organism>
<proteinExistence type="predicted"/>
<dbReference type="AlphaFoldDB" id="A0A7S0UTK1"/>
<gene>
    <name evidence="1" type="ORF">PPAR00522_LOCUS7561</name>
</gene>
<reference evidence="1" key="1">
    <citation type="submission" date="2021-01" db="EMBL/GenBank/DDBJ databases">
        <authorList>
            <person name="Corre E."/>
            <person name="Pelletier E."/>
            <person name="Niang G."/>
            <person name="Scheremetjew M."/>
            <person name="Finn R."/>
            <person name="Kale V."/>
            <person name="Holt S."/>
            <person name="Cochrane G."/>
            <person name="Meng A."/>
            <person name="Brown T."/>
            <person name="Cohen L."/>
        </authorList>
    </citation>
    <scope>NUCLEOTIDE SEQUENCE</scope>
    <source>
        <strain evidence="1">SAG 63-3</strain>
    </source>
</reference>
<name>A0A7S0UTK1_9CHLO</name>
<accession>A0A7S0UTK1</accession>
<evidence type="ECO:0000313" key="1">
    <source>
        <dbReference type="EMBL" id="CAD8771159.1"/>
    </source>
</evidence>
<protein>
    <submittedName>
        <fullName evidence="1">Uncharacterized protein</fullName>
    </submittedName>
</protein>